<dbReference type="InterPro" id="IPR004919">
    <property type="entry name" value="GmrSD_N"/>
</dbReference>
<comment type="caution">
    <text evidence="2">The sequence shown here is derived from an EMBL/GenBank/DDBJ whole genome shotgun (WGS) entry which is preliminary data.</text>
</comment>
<sequence>MNDEEDLLNQLASSDDRSLRDEELADLIDTEPQAARVTFATQDLSIDGLVKRLDRKSMLVPQFNGQEQLVQIPGFQRGFVWSKVQMDRFIESLLLGYPVPGIFLVKQADDNRMLILDGQQRLITLQRFYAGLHDGKEFALTNVADEFQGLTYKTLDESMQFKLDDSYMQATIVAADGSSEVDDSIFQIFERLNSGGTQLTSHEIRVALFAGELMASVEVLNTDHAWRSLFGARSKRIRDHELILRILALYSNSKSYSRPLKTFLNNYAKTNRNVDITKDKIGSLFLQACSEINDRIGPKSFRRPGGSQVNAAQAEAMCVAVMRLFTNQGVGRV</sequence>
<dbReference type="OrthoDB" id="9787127at2"/>
<organism evidence="2 3">
    <name type="scientific">Arthrobacter echini</name>
    <dbReference type="NCBI Taxonomy" id="1529066"/>
    <lineage>
        <taxon>Bacteria</taxon>
        <taxon>Bacillati</taxon>
        <taxon>Actinomycetota</taxon>
        <taxon>Actinomycetes</taxon>
        <taxon>Micrococcales</taxon>
        <taxon>Micrococcaceae</taxon>
        <taxon>Arthrobacter</taxon>
    </lineage>
</organism>
<evidence type="ECO:0000259" key="1">
    <source>
        <dbReference type="Pfam" id="PF03235"/>
    </source>
</evidence>
<evidence type="ECO:0000313" key="3">
    <source>
        <dbReference type="Proteomes" id="UP000323410"/>
    </source>
</evidence>
<protein>
    <submittedName>
        <fullName evidence="2">DUF262 domain-containing protein</fullName>
    </submittedName>
</protein>
<dbReference type="PANTHER" id="PTHR39639:SF1">
    <property type="entry name" value="DUF262 DOMAIN-CONTAINING PROTEIN"/>
    <property type="match status" value="1"/>
</dbReference>
<reference evidence="2 3" key="1">
    <citation type="submission" date="2019-08" db="EMBL/GenBank/DDBJ databases">
        <title>Genone of Arthrobacter echini P9.</title>
        <authorList>
            <person name="Bowman J.P."/>
        </authorList>
    </citation>
    <scope>NUCLEOTIDE SEQUENCE [LARGE SCALE GENOMIC DNA]</scope>
    <source>
        <strain evidence="2 3">P9</strain>
    </source>
</reference>
<accession>A0A5D0XHQ7</accession>
<name>A0A5D0XHQ7_9MICC</name>
<feature type="domain" description="GmrSD restriction endonucleases N-terminal" evidence="1">
    <location>
        <begin position="64"/>
        <end position="209"/>
    </location>
</feature>
<dbReference type="PANTHER" id="PTHR39639">
    <property type="entry name" value="CHROMOSOME 16, WHOLE GENOME SHOTGUN SEQUENCE"/>
    <property type="match status" value="1"/>
</dbReference>
<proteinExistence type="predicted"/>
<dbReference type="Pfam" id="PF03235">
    <property type="entry name" value="GmrSD_N"/>
    <property type="match status" value="1"/>
</dbReference>
<keyword evidence="3" id="KW-1185">Reference proteome</keyword>
<dbReference type="Proteomes" id="UP000323410">
    <property type="component" value="Unassembled WGS sequence"/>
</dbReference>
<dbReference type="EMBL" id="VSLD01000017">
    <property type="protein sequence ID" value="TYC95965.1"/>
    <property type="molecule type" value="Genomic_DNA"/>
</dbReference>
<gene>
    <name evidence="2" type="ORF">FQ377_14465</name>
</gene>
<dbReference type="AlphaFoldDB" id="A0A5D0XHQ7"/>
<evidence type="ECO:0000313" key="2">
    <source>
        <dbReference type="EMBL" id="TYC95965.1"/>
    </source>
</evidence>
<dbReference type="RefSeq" id="WP_148601872.1">
    <property type="nucleotide sequence ID" value="NZ_VSLD01000017.1"/>
</dbReference>